<dbReference type="AlphaFoldDB" id="A0A9D1AGL6"/>
<dbReference type="Proteomes" id="UP000824179">
    <property type="component" value="Unassembled WGS sequence"/>
</dbReference>
<feature type="transmembrane region" description="Helical" evidence="2">
    <location>
        <begin position="1187"/>
        <end position="1211"/>
    </location>
</feature>
<protein>
    <submittedName>
        <fullName evidence="3">Uncharacterized protein</fullName>
    </submittedName>
</protein>
<name>A0A9D1AGL6_9FIRM</name>
<evidence type="ECO:0000256" key="1">
    <source>
        <dbReference type="SAM" id="Coils"/>
    </source>
</evidence>
<proteinExistence type="predicted"/>
<keyword evidence="2" id="KW-1133">Transmembrane helix</keyword>
<keyword evidence="2" id="KW-0472">Membrane</keyword>
<keyword evidence="2" id="KW-0812">Transmembrane</keyword>
<dbReference type="Gene3D" id="2.160.20.20">
    <property type="match status" value="1"/>
</dbReference>
<comment type="caution">
    <text evidence="3">The sequence shown here is derived from an EMBL/GenBank/DDBJ whole genome shotgun (WGS) entry which is preliminary data.</text>
</comment>
<sequence>MWNDFKANDTLILLQDCETAYIQLHNGSTIDLNDHDLTYTGTSTIIFSGSGKEATITDTSVSGSERGGTLNITGERDGAKSVFEIGATLNVSNINIDSTGCVFYPRGSTAKLNITNCDITTSGVFCVSTNAGSQANYGVTINIAGSSLTAAAEDYDDCAVMMNVSGLLNIENSVITGDRQGLFVRAGDATVVGSKIIVTGKWAEGKGEGADQYYDGEAWQSGNEAPTAAFVIGNRNGTYFADANVSIDNSTISAPEGATAIYVDATTASQGTSEESYSSNVNITGSKTVVDGDIVNNTTGAGSKSIDIAVLGGTFTADVEAYIPGDTILTQDDSGKIVEDEEKAESAVAEVDGVKYTSFESAIDAAADGDIVTLLGNVDITEAISYDGRSIGLCINKSLTINGNGYSITNASDTIQRFIWVINENSANTEADIDDVVVTFNNVNIVNSRLSGARAIETRSGDITLNLIGSTVDTSAAPEGNAQVITIGGSGSDIEINIDNSIVKANSKGYALISFNPAVINISNNSELSGFAALYLKGPDSSLGSFGSEITVTDSVLSSNGLSGATNTFGTIVFEQGGTELTIVDSQIIAATEAEDAEQAVILFSTGYYIGDDTNNISITGTDIVVEGNNATFVLENNNVDNETLIGAGSTINTSVSEEYIAEGSVFYPAEDGTYKVVTEEEFETVTDNAGVALMNGVVYDSLADAVDAAPTDGTQVTITLIDTDGDGIVTGSGVKVVEGKNIVIDFDGLTYDVTNPTVGSPGTETNGFQLLKGSTVKMMNGTLVSDTAKILIQNYCDLTIDDMTLDMSDCGQVQYVISNNSGNTVITGDTTIVAAPNQVAFDIYYWPGNGYTDGVSVTFDENFTGTVTGTVQYGTDSTGATEDNWQTNKANLAIENGTFDITFDVYSGEETEAAITISGGKFTTKFSDSYLADGYALSEYNGYYIPVSSSTDGTLLEEIAQLRQEIDEAIAAINGGLEGGDAATLADAVAALIGKMNELEDKIAELDENMVTDADLQAMKDTITTAYNAAVTRVKAELKAEINRLGEAIADLGDVKGQLDELKAAYEAADALLSAEIDGVSADLAELESAYQAADEALLKVITNLRTELSEDIYELRTAIEEMGDVNGQLDELKAAYEAADALLNADIDSVSAALAELESTYKAADDAIWNAIYALRDADSGMTTALWVIGVIAVLALCAGVAGVAFAIVRTKRS</sequence>
<evidence type="ECO:0000313" key="4">
    <source>
        <dbReference type="Proteomes" id="UP000824179"/>
    </source>
</evidence>
<gene>
    <name evidence="3" type="ORF">IAB90_00220</name>
</gene>
<evidence type="ECO:0000256" key="2">
    <source>
        <dbReference type="SAM" id="Phobius"/>
    </source>
</evidence>
<reference evidence="3" key="2">
    <citation type="journal article" date="2021" name="PeerJ">
        <title>Extensive microbial diversity within the chicken gut microbiome revealed by metagenomics and culture.</title>
        <authorList>
            <person name="Gilroy R."/>
            <person name="Ravi A."/>
            <person name="Getino M."/>
            <person name="Pursley I."/>
            <person name="Horton D.L."/>
            <person name="Alikhan N.F."/>
            <person name="Baker D."/>
            <person name="Gharbi K."/>
            <person name="Hall N."/>
            <person name="Watson M."/>
            <person name="Adriaenssens E.M."/>
            <person name="Foster-Nyarko E."/>
            <person name="Jarju S."/>
            <person name="Secka A."/>
            <person name="Antonio M."/>
            <person name="Oren A."/>
            <person name="Chaudhuri R.R."/>
            <person name="La Ragione R."/>
            <person name="Hildebrand F."/>
            <person name="Pallen M.J."/>
        </authorList>
    </citation>
    <scope>NUCLEOTIDE SEQUENCE</scope>
    <source>
        <strain evidence="3">ChiW25-3613</strain>
    </source>
</reference>
<organism evidence="3 4">
    <name type="scientific">Candidatus Coproplasma stercoripullorum</name>
    <dbReference type="NCBI Taxonomy" id="2840751"/>
    <lineage>
        <taxon>Bacteria</taxon>
        <taxon>Bacillati</taxon>
        <taxon>Bacillota</taxon>
        <taxon>Clostridia</taxon>
        <taxon>Eubacteriales</taxon>
        <taxon>Candidatus Coproplasma</taxon>
    </lineage>
</organism>
<reference evidence="3" key="1">
    <citation type="submission" date="2020-10" db="EMBL/GenBank/DDBJ databases">
        <authorList>
            <person name="Gilroy R."/>
        </authorList>
    </citation>
    <scope>NUCLEOTIDE SEQUENCE</scope>
    <source>
        <strain evidence="3">ChiW25-3613</strain>
    </source>
</reference>
<dbReference type="EMBL" id="DVHB01000005">
    <property type="protein sequence ID" value="HIR38784.1"/>
    <property type="molecule type" value="Genomic_DNA"/>
</dbReference>
<evidence type="ECO:0000313" key="3">
    <source>
        <dbReference type="EMBL" id="HIR38784.1"/>
    </source>
</evidence>
<dbReference type="InterPro" id="IPR012332">
    <property type="entry name" value="Autotransporter_pectin_lyase_C"/>
</dbReference>
<accession>A0A9D1AGL6</accession>
<keyword evidence="1" id="KW-0175">Coiled coil</keyword>
<feature type="coiled-coil region" evidence="1">
    <location>
        <begin position="983"/>
        <end position="1169"/>
    </location>
</feature>